<keyword evidence="1" id="KW-0805">Transcription regulation</keyword>
<dbReference type="Pfam" id="PF00196">
    <property type="entry name" value="GerE"/>
    <property type="match status" value="1"/>
</dbReference>
<evidence type="ECO:0000313" key="6">
    <source>
        <dbReference type="Proteomes" id="UP000238916"/>
    </source>
</evidence>
<dbReference type="InterPro" id="IPR016032">
    <property type="entry name" value="Sig_transdc_resp-reg_C-effctor"/>
</dbReference>
<evidence type="ECO:0000313" key="5">
    <source>
        <dbReference type="EMBL" id="SPF40559.1"/>
    </source>
</evidence>
<dbReference type="PANTHER" id="PTHR44688:SF16">
    <property type="entry name" value="DNA-BINDING TRANSCRIPTIONAL ACTIVATOR DEVR_DOSR"/>
    <property type="match status" value="1"/>
</dbReference>
<dbReference type="Gene3D" id="1.10.10.10">
    <property type="entry name" value="Winged helix-like DNA-binding domain superfamily/Winged helix DNA-binding domain"/>
    <property type="match status" value="1"/>
</dbReference>
<dbReference type="Gene3D" id="1.25.40.10">
    <property type="entry name" value="Tetratricopeptide repeat domain"/>
    <property type="match status" value="1"/>
</dbReference>
<dbReference type="AlphaFoldDB" id="A0A2U3KLM7"/>
<evidence type="ECO:0000259" key="4">
    <source>
        <dbReference type="PROSITE" id="PS50043"/>
    </source>
</evidence>
<dbReference type="PRINTS" id="PR00038">
    <property type="entry name" value="HTHLUXR"/>
</dbReference>
<evidence type="ECO:0000256" key="2">
    <source>
        <dbReference type="ARBA" id="ARBA00023125"/>
    </source>
</evidence>
<evidence type="ECO:0000256" key="1">
    <source>
        <dbReference type="ARBA" id="ARBA00023015"/>
    </source>
</evidence>
<dbReference type="EMBL" id="OMOF01000144">
    <property type="protein sequence ID" value="SPF40559.1"/>
    <property type="molecule type" value="Genomic_DNA"/>
</dbReference>
<gene>
    <name evidence="5" type="ORF">SBF1_2280001</name>
</gene>
<dbReference type="GO" id="GO:0003677">
    <property type="term" value="F:DNA binding"/>
    <property type="evidence" value="ECO:0007669"/>
    <property type="project" value="UniProtKB-KW"/>
</dbReference>
<keyword evidence="3" id="KW-0804">Transcription</keyword>
<dbReference type="PANTHER" id="PTHR44688">
    <property type="entry name" value="DNA-BINDING TRANSCRIPTIONAL ACTIVATOR DEVR_DOSR"/>
    <property type="match status" value="1"/>
</dbReference>
<dbReference type="PROSITE" id="PS50043">
    <property type="entry name" value="HTH_LUXR_2"/>
    <property type="match status" value="1"/>
</dbReference>
<proteinExistence type="predicted"/>
<feature type="domain" description="HTH luxR-type" evidence="4">
    <location>
        <begin position="753"/>
        <end position="818"/>
    </location>
</feature>
<dbReference type="InterPro" id="IPR059106">
    <property type="entry name" value="WHD_MalT"/>
</dbReference>
<dbReference type="Pfam" id="PF25873">
    <property type="entry name" value="WHD_MalT"/>
    <property type="match status" value="1"/>
</dbReference>
<dbReference type="SUPFAM" id="SSF48452">
    <property type="entry name" value="TPR-like"/>
    <property type="match status" value="1"/>
</dbReference>
<organism evidence="5 6">
    <name type="scientific">Candidatus Desulfosporosinus infrequens</name>
    <dbReference type="NCBI Taxonomy" id="2043169"/>
    <lineage>
        <taxon>Bacteria</taxon>
        <taxon>Bacillati</taxon>
        <taxon>Bacillota</taxon>
        <taxon>Clostridia</taxon>
        <taxon>Eubacteriales</taxon>
        <taxon>Desulfitobacteriaceae</taxon>
        <taxon>Desulfosporosinus</taxon>
    </lineage>
</organism>
<dbReference type="SUPFAM" id="SSF46894">
    <property type="entry name" value="C-terminal effector domain of the bipartite response regulators"/>
    <property type="match status" value="1"/>
</dbReference>
<dbReference type="SMART" id="SM00421">
    <property type="entry name" value="HTH_LUXR"/>
    <property type="match status" value="1"/>
</dbReference>
<dbReference type="Proteomes" id="UP000238916">
    <property type="component" value="Unassembled WGS sequence"/>
</dbReference>
<dbReference type="GO" id="GO:0006355">
    <property type="term" value="P:regulation of DNA-templated transcription"/>
    <property type="evidence" value="ECO:0007669"/>
    <property type="project" value="InterPro"/>
</dbReference>
<dbReference type="InterPro" id="IPR036388">
    <property type="entry name" value="WH-like_DNA-bd_sf"/>
</dbReference>
<dbReference type="InterPro" id="IPR011990">
    <property type="entry name" value="TPR-like_helical_dom_sf"/>
</dbReference>
<sequence length="821" mass="95803">MPTAWLALDHEDNCRLSFWRFIYLALRRVLRNDEYQNQKMSEFNPYLEVHHSDQVYFTKTLSLLMTENTADHLCNLPNNFILVIDDYQHIRDQAIHNSLKQLIKYMPGNMHLLIISRTEPHLSLNKFRAKGYIREFAIEHLRFQREEIDEYYRSMNFKLTTADLQKIEDKTEGWVVILYFIALTLREYGKHFDTLDVFNSTNRYLPEYFADEIMSSYSEEMRTFLVQTSILDWFSASLCDVVTGRQDSVRILQRLLKDHFLIFSLDQENLMYRYHPLFAGYLQNKLKKMPFGPETGLCRLAGEWCEKNGFQMDAIGYYIKAGEDERAVLLLTQELPGMLYRGEDERYLNWAAVLPEKVRQKHLSHCLAQAYIMLRYERLELAETWINFAGECLVAREKQDETEVLRLQGEITLLKGNLAIKQKNSQEAVRLIGQCLNNLPDILFFPNALMGLNQGEASLLSTHFGFYGHLREMEELYHSAYAEIRNISRQRTGYLPVAIAEGLYEQNRIDEAIPYLELGMEEAPQCNNLGALVPALITLGRIKKAQGYQEVAQEIISEISRKWDKTEDVSWLHLFEAFKVRLGLERSDLTGTDRWLENSQLSFSLCLETPREYDYITYARLLRARQRYDGALFLLARLAMSAEKKDRLPSMIEIYNLTALVYQEKGERVKALETLQKSLILGENHGYIRHYVDEGAGMLTLLNRFCRWDDKKIPAESRKKLTQYARKLQSLTKEYISKETIKVIDGNSLSLSVSIGAMQLTRREREVLQLIAKEMTNSEIAHVLGISCQTVKIHASNIYAKWGVKNRMQAIRRGRELRLLT</sequence>
<dbReference type="InterPro" id="IPR000792">
    <property type="entry name" value="Tscrpt_reg_LuxR_C"/>
</dbReference>
<keyword evidence="2" id="KW-0238">DNA-binding</keyword>
<protein>
    <submittedName>
        <fullName evidence="5">Putative ATP-dependent transcriptional regulator</fullName>
    </submittedName>
</protein>
<dbReference type="Pfam" id="PF17874">
    <property type="entry name" value="TPR_MalT"/>
    <property type="match status" value="1"/>
</dbReference>
<evidence type="ECO:0000256" key="3">
    <source>
        <dbReference type="ARBA" id="ARBA00023163"/>
    </source>
</evidence>
<accession>A0A2U3KLM7</accession>
<reference evidence="6" key="1">
    <citation type="submission" date="2018-02" db="EMBL/GenBank/DDBJ databases">
        <authorList>
            <person name="Hausmann B."/>
        </authorList>
    </citation>
    <scope>NUCLEOTIDE SEQUENCE [LARGE SCALE GENOMIC DNA]</scope>
    <source>
        <strain evidence="6">Peat soil MAG SbF1</strain>
    </source>
</reference>
<dbReference type="CDD" id="cd06170">
    <property type="entry name" value="LuxR_C_like"/>
    <property type="match status" value="1"/>
</dbReference>
<name>A0A2U3KLM7_9FIRM</name>
<dbReference type="InterPro" id="IPR041617">
    <property type="entry name" value="TPR_MalT"/>
</dbReference>